<dbReference type="Proteomes" id="UP001066276">
    <property type="component" value="Chromosome 7"/>
</dbReference>
<proteinExistence type="predicted"/>
<dbReference type="AlphaFoldDB" id="A0AAV7PUI4"/>
<dbReference type="EMBL" id="JANPWB010000011">
    <property type="protein sequence ID" value="KAJ1131006.1"/>
    <property type="molecule type" value="Genomic_DNA"/>
</dbReference>
<reference evidence="2" key="1">
    <citation type="journal article" date="2022" name="bioRxiv">
        <title>Sequencing and chromosome-scale assembly of the giantPleurodeles waltlgenome.</title>
        <authorList>
            <person name="Brown T."/>
            <person name="Elewa A."/>
            <person name="Iarovenko S."/>
            <person name="Subramanian E."/>
            <person name="Araus A.J."/>
            <person name="Petzold A."/>
            <person name="Susuki M."/>
            <person name="Suzuki K.-i.T."/>
            <person name="Hayashi T."/>
            <person name="Toyoda A."/>
            <person name="Oliveira C."/>
            <person name="Osipova E."/>
            <person name="Leigh N.D."/>
            <person name="Simon A."/>
            <person name="Yun M.H."/>
        </authorList>
    </citation>
    <scope>NUCLEOTIDE SEQUENCE</scope>
    <source>
        <strain evidence="2">20211129_DDA</strain>
        <tissue evidence="2">Liver</tissue>
    </source>
</reference>
<sequence length="145" mass="15586">MGGLGHTIGNPVFTGHIATSPGGDVDDIKKLKARAVSQRSRPRCKAQDSSLPDQSRDGCASRWPYELHQCLPWLGQLSVATDDACSPIGLILGRIGLRVSPSAILTVSDYVIGNVLGNCHRSVKRTPSAEAKRIGPVFSPYLYIF</sequence>
<protein>
    <submittedName>
        <fullName evidence="2">Uncharacterized protein</fullName>
    </submittedName>
</protein>
<keyword evidence="3" id="KW-1185">Reference proteome</keyword>
<feature type="region of interest" description="Disordered" evidence="1">
    <location>
        <begin position="36"/>
        <end position="58"/>
    </location>
</feature>
<gene>
    <name evidence="2" type="ORF">NDU88_009349</name>
</gene>
<name>A0AAV7PUI4_PLEWA</name>
<comment type="caution">
    <text evidence="2">The sequence shown here is derived from an EMBL/GenBank/DDBJ whole genome shotgun (WGS) entry which is preliminary data.</text>
</comment>
<evidence type="ECO:0000313" key="3">
    <source>
        <dbReference type="Proteomes" id="UP001066276"/>
    </source>
</evidence>
<accession>A0AAV7PUI4</accession>
<organism evidence="2 3">
    <name type="scientific">Pleurodeles waltl</name>
    <name type="common">Iberian ribbed newt</name>
    <dbReference type="NCBI Taxonomy" id="8319"/>
    <lineage>
        <taxon>Eukaryota</taxon>
        <taxon>Metazoa</taxon>
        <taxon>Chordata</taxon>
        <taxon>Craniata</taxon>
        <taxon>Vertebrata</taxon>
        <taxon>Euteleostomi</taxon>
        <taxon>Amphibia</taxon>
        <taxon>Batrachia</taxon>
        <taxon>Caudata</taxon>
        <taxon>Salamandroidea</taxon>
        <taxon>Salamandridae</taxon>
        <taxon>Pleurodelinae</taxon>
        <taxon>Pleurodeles</taxon>
    </lineage>
</organism>
<evidence type="ECO:0000256" key="1">
    <source>
        <dbReference type="SAM" id="MobiDB-lite"/>
    </source>
</evidence>
<evidence type="ECO:0000313" key="2">
    <source>
        <dbReference type="EMBL" id="KAJ1131006.1"/>
    </source>
</evidence>